<reference evidence="1 2" key="1">
    <citation type="journal article" date="2018" name="Elife">
        <title>Discovery and characterization of a prevalent human gut bacterial enzyme sufficient for the inactivation of a family of plant toxins.</title>
        <authorList>
            <person name="Koppel N."/>
            <person name="Bisanz J.E."/>
            <person name="Pandelia M.E."/>
            <person name="Turnbaugh P.J."/>
            <person name="Balskus E.P."/>
        </authorList>
    </citation>
    <scope>NUCLEOTIDE SEQUENCE [LARGE SCALE GENOMIC DNA]</scope>
    <source>
        <strain evidence="2">anaerobia AP69FAA</strain>
    </source>
</reference>
<organism evidence="1 2">
    <name type="scientific">Senegalimassilia anaerobia</name>
    <dbReference type="NCBI Taxonomy" id="1473216"/>
    <lineage>
        <taxon>Bacteria</taxon>
        <taxon>Bacillati</taxon>
        <taxon>Actinomycetota</taxon>
        <taxon>Coriobacteriia</taxon>
        <taxon>Coriobacteriales</taxon>
        <taxon>Coriobacteriaceae</taxon>
        <taxon>Senegalimassilia</taxon>
    </lineage>
</organism>
<proteinExistence type="predicted"/>
<dbReference type="GO" id="GO:0051604">
    <property type="term" value="P:protein maturation"/>
    <property type="evidence" value="ECO:0007669"/>
    <property type="project" value="TreeGrafter"/>
</dbReference>
<accession>A0A369L9M4</accession>
<dbReference type="EMBL" id="PPTP01000005">
    <property type="protein sequence ID" value="RDB55419.1"/>
    <property type="molecule type" value="Genomic_DNA"/>
</dbReference>
<dbReference type="Gene3D" id="3.90.1670.10">
    <property type="entry name" value="FdhE-like domain"/>
    <property type="match status" value="1"/>
</dbReference>
<name>A0A369L9M4_9ACTN</name>
<dbReference type="GO" id="GO:0008199">
    <property type="term" value="F:ferric iron binding"/>
    <property type="evidence" value="ECO:0007669"/>
    <property type="project" value="TreeGrafter"/>
</dbReference>
<evidence type="ECO:0000313" key="2">
    <source>
        <dbReference type="Proteomes" id="UP000253792"/>
    </source>
</evidence>
<dbReference type="AlphaFoldDB" id="A0A369L9M4"/>
<dbReference type="CDD" id="cd16341">
    <property type="entry name" value="FdhE"/>
    <property type="match status" value="1"/>
</dbReference>
<sequence length="305" mass="33402">MDLNHIDMAMKAYLPKLCESEQERLRFFRTLWGVQDEVQKEHAAKVEHVVPDAGALKECSNAEQPVLRAYPADIPADALADAAERLAGAMTVFEQFDQATRDALAGVRWDRLVAASDIKLAGNDPSAYVEAFAGLLQDDGLGEDAGRMGAAVVSLALRALLEPIAQEVQAARVDGNADQPYPVHCPVCGCEASVAHVGQAGTKTKGRGRALWCAQCGCVWDIERVRCARCGMQNQGHLHFFNVEGDDDHRIATCDECGGYVRTVYQENGPMAQLYPFSYEIEDMVMAKLDLIAYRQLVAQEAQQD</sequence>
<dbReference type="Proteomes" id="UP000253792">
    <property type="component" value="Unassembled WGS sequence"/>
</dbReference>
<dbReference type="PANTHER" id="PTHR37689:SF1">
    <property type="entry name" value="PROTEIN FDHE"/>
    <property type="match status" value="1"/>
</dbReference>
<dbReference type="RefSeq" id="WP_114620840.1">
    <property type="nucleotide sequence ID" value="NZ_PPTP01000005.1"/>
</dbReference>
<dbReference type="PANTHER" id="PTHR37689">
    <property type="entry name" value="PROTEIN FDHE"/>
    <property type="match status" value="1"/>
</dbReference>
<dbReference type="STRING" id="1034345.GCA_000236865_00246"/>
<keyword evidence="2" id="KW-1185">Reference proteome</keyword>
<dbReference type="InterPro" id="IPR006452">
    <property type="entry name" value="Formate_DH_accessory"/>
</dbReference>
<gene>
    <name evidence="1" type="ORF">C1880_06980</name>
</gene>
<dbReference type="SUPFAM" id="SSF144020">
    <property type="entry name" value="FdhE-like"/>
    <property type="match status" value="1"/>
</dbReference>
<dbReference type="InterPro" id="IPR024064">
    <property type="entry name" value="FdhE-like_sf"/>
</dbReference>
<dbReference type="GO" id="GO:0005829">
    <property type="term" value="C:cytosol"/>
    <property type="evidence" value="ECO:0007669"/>
    <property type="project" value="TreeGrafter"/>
</dbReference>
<evidence type="ECO:0000313" key="1">
    <source>
        <dbReference type="EMBL" id="RDB55419.1"/>
    </source>
</evidence>
<comment type="caution">
    <text evidence="1">The sequence shown here is derived from an EMBL/GenBank/DDBJ whole genome shotgun (WGS) entry which is preliminary data.</text>
</comment>
<dbReference type="OrthoDB" id="9811074at2"/>
<protein>
    <submittedName>
        <fullName evidence="1">Formate dehydrogenase accessory protein FdhE</fullName>
    </submittedName>
</protein>